<keyword evidence="2" id="KW-0378">Hydrolase</keyword>
<gene>
    <name evidence="2" type="ORF">ACFQ1S_17715</name>
</gene>
<evidence type="ECO:0000313" key="3">
    <source>
        <dbReference type="Proteomes" id="UP001597045"/>
    </source>
</evidence>
<comment type="caution">
    <text evidence="2">The sequence shown here is derived from an EMBL/GenBank/DDBJ whole genome shotgun (WGS) entry which is preliminary data.</text>
</comment>
<evidence type="ECO:0000313" key="2">
    <source>
        <dbReference type="EMBL" id="MFD1047255.1"/>
    </source>
</evidence>
<dbReference type="Pfam" id="PF08924">
    <property type="entry name" value="Rv2525c_GlyHyd-like"/>
    <property type="match status" value="1"/>
</dbReference>
<sequence length="119" mass="12237">MGRRTSLTAAVGGCSYVAPLTATSASRLKPLRCLLGGPRLPGRDAANDAADRAKALGMKAGSVLYEDMEAYNTTDGPCSGAVMSFFSGWSERLHERGSGRGLISICAAGGQGVTAILEK</sequence>
<reference evidence="3" key="1">
    <citation type="journal article" date="2019" name="Int. J. Syst. Evol. Microbiol.">
        <title>The Global Catalogue of Microorganisms (GCM) 10K type strain sequencing project: providing services to taxonomists for standard genome sequencing and annotation.</title>
        <authorList>
            <consortium name="The Broad Institute Genomics Platform"/>
            <consortium name="The Broad Institute Genome Sequencing Center for Infectious Disease"/>
            <person name="Wu L."/>
            <person name="Ma J."/>
        </authorList>
    </citation>
    <scope>NUCLEOTIDE SEQUENCE [LARGE SCALE GENOMIC DNA]</scope>
    <source>
        <strain evidence="3">JCM 31486</strain>
    </source>
</reference>
<dbReference type="Gene3D" id="3.20.20.80">
    <property type="entry name" value="Glycosidases"/>
    <property type="match status" value="1"/>
</dbReference>
<keyword evidence="3" id="KW-1185">Reference proteome</keyword>
<dbReference type="Proteomes" id="UP001597045">
    <property type="component" value="Unassembled WGS sequence"/>
</dbReference>
<name>A0ABW3MC52_9PSEU</name>
<dbReference type="InterPro" id="IPR017853">
    <property type="entry name" value="GH"/>
</dbReference>
<dbReference type="GO" id="GO:0016787">
    <property type="term" value="F:hydrolase activity"/>
    <property type="evidence" value="ECO:0007669"/>
    <property type="project" value="UniProtKB-KW"/>
</dbReference>
<dbReference type="SUPFAM" id="SSF51445">
    <property type="entry name" value="(Trans)glycosidases"/>
    <property type="match status" value="1"/>
</dbReference>
<proteinExistence type="predicted"/>
<organism evidence="2 3">
    <name type="scientific">Kibdelosporangium lantanae</name>
    <dbReference type="NCBI Taxonomy" id="1497396"/>
    <lineage>
        <taxon>Bacteria</taxon>
        <taxon>Bacillati</taxon>
        <taxon>Actinomycetota</taxon>
        <taxon>Actinomycetes</taxon>
        <taxon>Pseudonocardiales</taxon>
        <taxon>Pseudonocardiaceae</taxon>
        <taxon>Kibdelosporangium</taxon>
    </lineage>
</organism>
<feature type="domain" description="Rv2525c-like glycoside hydrolase-like" evidence="1">
    <location>
        <begin position="42"/>
        <end position="101"/>
    </location>
</feature>
<evidence type="ECO:0000259" key="1">
    <source>
        <dbReference type="Pfam" id="PF08924"/>
    </source>
</evidence>
<accession>A0ABW3MC52</accession>
<dbReference type="EMBL" id="JBHTIS010000992">
    <property type="protein sequence ID" value="MFD1047255.1"/>
    <property type="molecule type" value="Genomic_DNA"/>
</dbReference>
<protein>
    <submittedName>
        <fullName evidence="2">Glycoside hydrolase domain-containing protein</fullName>
    </submittedName>
</protein>
<dbReference type="InterPro" id="IPR015020">
    <property type="entry name" value="Rv2525c-like_Glyco_Hydro-like"/>
</dbReference>